<accession>A0ACB9S5J5</accession>
<keyword evidence="2" id="KW-1185">Reference proteome</keyword>
<evidence type="ECO:0000313" key="1">
    <source>
        <dbReference type="EMBL" id="KAI4386563.1"/>
    </source>
</evidence>
<comment type="caution">
    <text evidence="1">The sequence shown here is derived from an EMBL/GenBank/DDBJ whole genome shotgun (WGS) entry which is preliminary data.</text>
</comment>
<name>A0ACB9S5J5_9MYRT</name>
<evidence type="ECO:0000313" key="2">
    <source>
        <dbReference type="Proteomes" id="UP001057402"/>
    </source>
</evidence>
<protein>
    <submittedName>
        <fullName evidence="1">Uncharacterized protein</fullName>
    </submittedName>
</protein>
<sequence length="434" mass="47728">MNCNFSSDHPVIPTGTIGTQSDYRQPRLASTSGCNVGFMVKKVNHNATERDRRKKINSLYSSLRSLLPQPNQAKKLSIPSTIYRVFEYIPDLQVQIRQLTQEKERFLSCTCDELQCVGDDTEQQRDGQREFAGPKVVSTSRLGENEALVQICQGSCSVYGPSRMLLEMDMNGLSLMNASSFKSSGGKIFHDLHLRTTEGSSRSHQVDVTMVALGCCDISCRALNPRTASPSAYSPPPPCGRFLRANLIVRSQVRVEDVMEIAHNKVLVAAAVSGAIGQLAKPFTRVFLNGNNEGERRKRKKETAFDLRAAVESGGFPSTHSSAVTATATSLLLERGFADSIFGLSVVYAALVMYDAQGVRREVGKHAKVLNKRRTMSSGRGRRARTVSAWTVVEEEVEVEEEEEMKEGVGHTEVEVAAGALLGICVSLFLYHFI</sequence>
<proteinExistence type="predicted"/>
<dbReference type="Proteomes" id="UP001057402">
    <property type="component" value="Chromosome 2"/>
</dbReference>
<reference evidence="2" key="1">
    <citation type="journal article" date="2023" name="Front. Plant Sci.">
        <title>Chromosomal-level genome assembly of Melastoma candidum provides insights into trichome evolution.</title>
        <authorList>
            <person name="Zhong Y."/>
            <person name="Wu W."/>
            <person name="Sun C."/>
            <person name="Zou P."/>
            <person name="Liu Y."/>
            <person name="Dai S."/>
            <person name="Zhou R."/>
        </authorList>
    </citation>
    <scope>NUCLEOTIDE SEQUENCE [LARGE SCALE GENOMIC DNA]</scope>
</reference>
<organism evidence="1 2">
    <name type="scientific">Melastoma candidum</name>
    <dbReference type="NCBI Taxonomy" id="119954"/>
    <lineage>
        <taxon>Eukaryota</taxon>
        <taxon>Viridiplantae</taxon>
        <taxon>Streptophyta</taxon>
        <taxon>Embryophyta</taxon>
        <taxon>Tracheophyta</taxon>
        <taxon>Spermatophyta</taxon>
        <taxon>Magnoliopsida</taxon>
        <taxon>eudicotyledons</taxon>
        <taxon>Gunneridae</taxon>
        <taxon>Pentapetalae</taxon>
        <taxon>rosids</taxon>
        <taxon>malvids</taxon>
        <taxon>Myrtales</taxon>
        <taxon>Melastomataceae</taxon>
        <taxon>Melastomatoideae</taxon>
        <taxon>Melastomateae</taxon>
        <taxon>Melastoma</taxon>
    </lineage>
</organism>
<dbReference type="EMBL" id="CM042881">
    <property type="protein sequence ID" value="KAI4386563.1"/>
    <property type="molecule type" value="Genomic_DNA"/>
</dbReference>
<gene>
    <name evidence="1" type="ORF">MLD38_004486</name>
</gene>